<sequence>MHRINAGSGTLVSGVGIAFLQDVQGERQTYVHRIYKGGSAEQDGKVQVGDVLEKVEHLPVHGKPLSEIKHIMLGEVGTYVNLLFRRTNPDGSIVQYDVSLMRGQTESFLLKEKQRLQSLLDSDRKQMQHAEIEIEALRGALYRADMHKNQDFDEKQHLTMAIKEKSLKIEELQALIISIQQEIDNMSKDLVDSSDIKEEMQNLTKMLADAESHIIAAKESLEKDQLLTQELQDKWKNEKLARTNCETRIAKLQMEFPAREEQERSYRMHQEQLKAKLEQSRSKAMEEMNDALRRKEEELRKLREAEKAEAESEEQFAQVSANNQEIQGRVRETEKSLRAAENARLDAVNRNEVLMAELSRIRNQLQMREQVINDLQAKIEEDFDKWQISLTSAKHGRKQDEMSFLDAERGLNEEIRKVQQNRADLEDSMMEILRNLEKRQIELERAHQDLERLLAEQRNNTTSLRGDVQNLTQQQQETEAEIQRCRNEIQRIEAACKVCIQETGLCEQRRSHLSSEYDMLMRKERLRIEYMEQTQALNKQAVKLPLPHFSVH</sequence>
<evidence type="ECO:0000259" key="2">
    <source>
        <dbReference type="PROSITE" id="PS50106"/>
    </source>
</evidence>
<dbReference type="AlphaFoldDB" id="L1IGJ3"/>
<dbReference type="Proteomes" id="UP000011087">
    <property type="component" value="Unassembled WGS sequence"/>
</dbReference>
<reference evidence="4" key="3">
    <citation type="submission" date="2016-03" db="UniProtKB">
        <authorList>
            <consortium name="EnsemblProtists"/>
        </authorList>
    </citation>
    <scope>IDENTIFICATION</scope>
</reference>
<dbReference type="PaxDb" id="55529-EKX35371"/>
<evidence type="ECO:0000256" key="1">
    <source>
        <dbReference type="SAM" id="Coils"/>
    </source>
</evidence>
<feature type="coiled-coil region" evidence="1">
    <location>
        <begin position="259"/>
        <end position="378"/>
    </location>
</feature>
<name>L1IGJ3_GUITC</name>
<dbReference type="PROSITE" id="PS50106">
    <property type="entry name" value="PDZ"/>
    <property type="match status" value="1"/>
</dbReference>
<feature type="domain" description="PDZ" evidence="2">
    <location>
        <begin position="1"/>
        <end position="72"/>
    </location>
</feature>
<dbReference type="EMBL" id="JH993092">
    <property type="protein sequence ID" value="EKX35371.1"/>
    <property type="molecule type" value="Genomic_DNA"/>
</dbReference>
<dbReference type="SMART" id="SM00228">
    <property type="entry name" value="PDZ"/>
    <property type="match status" value="1"/>
</dbReference>
<dbReference type="InterPro" id="IPR001478">
    <property type="entry name" value="PDZ"/>
</dbReference>
<dbReference type="InterPro" id="IPR036034">
    <property type="entry name" value="PDZ_sf"/>
</dbReference>
<feature type="coiled-coil region" evidence="1">
    <location>
        <begin position="408"/>
        <end position="502"/>
    </location>
</feature>
<gene>
    <name evidence="3" type="ORF">GUITHDRAFT_155526</name>
</gene>
<keyword evidence="5" id="KW-1185">Reference proteome</keyword>
<dbReference type="GeneID" id="17292074"/>
<reference evidence="5" key="2">
    <citation type="submission" date="2012-11" db="EMBL/GenBank/DDBJ databases">
        <authorList>
            <person name="Kuo A."/>
            <person name="Curtis B.A."/>
            <person name="Tanifuji G."/>
            <person name="Burki F."/>
            <person name="Gruber A."/>
            <person name="Irimia M."/>
            <person name="Maruyama S."/>
            <person name="Arias M.C."/>
            <person name="Ball S.G."/>
            <person name="Gile G.H."/>
            <person name="Hirakawa Y."/>
            <person name="Hopkins J.F."/>
            <person name="Rensing S.A."/>
            <person name="Schmutz J."/>
            <person name="Symeonidi A."/>
            <person name="Elias M."/>
            <person name="Eveleigh R.J."/>
            <person name="Herman E.K."/>
            <person name="Klute M.J."/>
            <person name="Nakayama T."/>
            <person name="Obornik M."/>
            <person name="Reyes-Prieto A."/>
            <person name="Armbrust E.V."/>
            <person name="Aves S.J."/>
            <person name="Beiko R.G."/>
            <person name="Coutinho P."/>
            <person name="Dacks J.B."/>
            <person name="Durnford D.G."/>
            <person name="Fast N.M."/>
            <person name="Green B.R."/>
            <person name="Grisdale C."/>
            <person name="Hempe F."/>
            <person name="Henrissat B."/>
            <person name="Hoppner M.P."/>
            <person name="Ishida K.-I."/>
            <person name="Kim E."/>
            <person name="Koreny L."/>
            <person name="Kroth P.G."/>
            <person name="Liu Y."/>
            <person name="Malik S.-B."/>
            <person name="Maier U.G."/>
            <person name="McRose D."/>
            <person name="Mock T."/>
            <person name="Neilson J.A."/>
            <person name="Onodera N.T."/>
            <person name="Poole A.M."/>
            <person name="Pritham E.J."/>
            <person name="Richards T.A."/>
            <person name="Rocap G."/>
            <person name="Roy S.W."/>
            <person name="Sarai C."/>
            <person name="Schaack S."/>
            <person name="Shirato S."/>
            <person name="Slamovits C.H."/>
            <person name="Spencer D.F."/>
            <person name="Suzuki S."/>
            <person name="Worden A.Z."/>
            <person name="Zauner S."/>
            <person name="Barry K."/>
            <person name="Bell C."/>
            <person name="Bharti A.K."/>
            <person name="Crow J.A."/>
            <person name="Grimwood J."/>
            <person name="Kramer R."/>
            <person name="Lindquist E."/>
            <person name="Lucas S."/>
            <person name="Salamov A."/>
            <person name="McFadden G.I."/>
            <person name="Lane C.E."/>
            <person name="Keeling P.J."/>
            <person name="Gray M.W."/>
            <person name="Grigoriev I.V."/>
            <person name="Archibald J.M."/>
        </authorList>
    </citation>
    <scope>NUCLEOTIDE SEQUENCE</scope>
    <source>
        <strain evidence="5">CCMP2712</strain>
    </source>
</reference>
<dbReference type="OrthoDB" id="6022242at2759"/>
<protein>
    <recommendedName>
        <fullName evidence="2">PDZ domain-containing protein</fullName>
    </recommendedName>
</protein>
<evidence type="ECO:0000313" key="4">
    <source>
        <dbReference type="EnsemblProtists" id="EKX35371"/>
    </source>
</evidence>
<organism evidence="3">
    <name type="scientific">Guillardia theta (strain CCMP2712)</name>
    <name type="common">Cryptophyte</name>
    <dbReference type="NCBI Taxonomy" id="905079"/>
    <lineage>
        <taxon>Eukaryota</taxon>
        <taxon>Cryptophyceae</taxon>
        <taxon>Pyrenomonadales</taxon>
        <taxon>Geminigeraceae</taxon>
        <taxon>Guillardia</taxon>
    </lineage>
</organism>
<dbReference type="SUPFAM" id="SSF50156">
    <property type="entry name" value="PDZ domain-like"/>
    <property type="match status" value="1"/>
</dbReference>
<dbReference type="Gene3D" id="2.30.42.10">
    <property type="match status" value="1"/>
</dbReference>
<dbReference type="KEGG" id="gtt:GUITHDRAFT_155526"/>
<feature type="coiled-coil region" evidence="1">
    <location>
        <begin position="113"/>
        <end position="220"/>
    </location>
</feature>
<dbReference type="OMA" id="SKETRAX"/>
<accession>L1IGJ3</accession>
<dbReference type="RefSeq" id="XP_005822351.1">
    <property type="nucleotide sequence ID" value="XM_005822294.1"/>
</dbReference>
<dbReference type="HOGENOM" id="CLU_493873_0_0_1"/>
<reference evidence="3 5" key="1">
    <citation type="journal article" date="2012" name="Nature">
        <title>Algal genomes reveal evolutionary mosaicism and the fate of nucleomorphs.</title>
        <authorList>
            <consortium name="DOE Joint Genome Institute"/>
            <person name="Curtis B.A."/>
            <person name="Tanifuji G."/>
            <person name="Burki F."/>
            <person name="Gruber A."/>
            <person name="Irimia M."/>
            <person name="Maruyama S."/>
            <person name="Arias M.C."/>
            <person name="Ball S.G."/>
            <person name="Gile G.H."/>
            <person name="Hirakawa Y."/>
            <person name="Hopkins J.F."/>
            <person name="Kuo A."/>
            <person name="Rensing S.A."/>
            <person name="Schmutz J."/>
            <person name="Symeonidi A."/>
            <person name="Elias M."/>
            <person name="Eveleigh R.J."/>
            <person name="Herman E.K."/>
            <person name="Klute M.J."/>
            <person name="Nakayama T."/>
            <person name="Obornik M."/>
            <person name="Reyes-Prieto A."/>
            <person name="Armbrust E.V."/>
            <person name="Aves S.J."/>
            <person name="Beiko R.G."/>
            <person name="Coutinho P."/>
            <person name="Dacks J.B."/>
            <person name="Durnford D.G."/>
            <person name="Fast N.M."/>
            <person name="Green B.R."/>
            <person name="Grisdale C.J."/>
            <person name="Hempel F."/>
            <person name="Henrissat B."/>
            <person name="Hoppner M.P."/>
            <person name="Ishida K."/>
            <person name="Kim E."/>
            <person name="Koreny L."/>
            <person name="Kroth P.G."/>
            <person name="Liu Y."/>
            <person name="Malik S.B."/>
            <person name="Maier U.G."/>
            <person name="McRose D."/>
            <person name="Mock T."/>
            <person name="Neilson J.A."/>
            <person name="Onodera N.T."/>
            <person name="Poole A.M."/>
            <person name="Pritham E.J."/>
            <person name="Richards T.A."/>
            <person name="Rocap G."/>
            <person name="Roy S.W."/>
            <person name="Sarai C."/>
            <person name="Schaack S."/>
            <person name="Shirato S."/>
            <person name="Slamovits C.H."/>
            <person name="Spencer D.F."/>
            <person name="Suzuki S."/>
            <person name="Worden A.Z."/>
            <person name="Zauner S."/>
            <person name="Barry K."/>
            <person name="Bell C."/>
            <person name="Bharti A.K."/>
            <person name="Crow J.A."/>
            <person name="Grimwood J."/>
            <person name="Kramer R."/>
            <person name="Lindquist E."/>
            <person name="Lucas S."/>
            <person name="Salamov A."/>
            <person name="McFadden G.I."/>
            <person name="Lane C.E."/>
            <person name="Keeling P.J."/>
            <person name="Gray M.W."/>
            <person name="Grigoriev I.V."/>
            <person name="Archibald J.M."/>
        </authorList>
    </citation>
    <scope>NUCLEOTIDE SEQUENCE</scope>
    <source>
        <strain evidence="3 5">CCMP2712</strain>
    </source>
</reference>
<keyword evidence="1" id="KW-0175">Coiled coil</keyword>
<proteinExistence type="predicted"/>
<dbReference type="STRING" id="905079.L1IGJ3"/>
<evidence type="ECO:0000313" key="5">
    <source>
        <dbReference type="Proteomes" id="UP000011087"/>
    </source>
</evidence>
<evidence type="ECO:0000313" key="3">
    <source>
        <dbReference type="EMBL" id="EKX35371.1"/>
    </source>
</evidence>
<dbReference type="EnsemblProtists" id="EKX35371">
    <property type="protein sequence ID" value="EKX35371"/>
    <property type="gene ID" value="GUITHDRAFT_155526"/>
</dbReference>